<dbReference type="SUPFAM" id="SSF102705">
    <property type="entry name" value="NIF3 (NGG1p interacting factor 3)-like"/>
    <property type="match status" value="1"/>
</dbReference>
<reference evidence="6" key="1">
    <citation type="journal article" date="2019" name="Int. J. Syst. Evol. Microbiol.">
        <title>The Global Catalogue of Microorganisms (GCM) 10K type strain sequencing project: providing services to taxonomists for standard genome sequencing and annotation.</title>
        <authorList>
            <consortium name="The Broad Institute Genomics Platform"/>
            <consortium name="The Broad Institute Genome Sequencing Center for Infectious Disease"/>
            <person name="Wu L."/>
            <person name="Ma J."/>
        </authorList>
    </citation>
    <scope>NUCLEOTIDE SEQUENCE [LARGE SCALE GENOMIC DNA]</scope>
    <source>
        <strain evidence="6">CGMCC 4.7132</strain>
    </source>
</reference>
<evidence type="ECO:0000313" key="5">
    <source>
        <dbReference type="EMBL" id="MFC4536626.1"/>
    </source>
</evidence>
<dbReference type="InterPro" id="IPR002678">
    <property type="entry name" value="DUF34/NIF3"/>
</dbReference>
<evidence type="ECO:0000313" key="6">
    <source>
        <dbReference type="Proteomes" id="UP001596004"/>
    </source>
</evidence>
<comment type="subunit">
    <text evidence="2">Homohexamer.</text>
</comment>
<evidence type="ECO:0000256" key="3">
    <source>
        <dbReference type="ARBA" id="ARBA00022112"/>
    </source>
</evidence>
<organism evidence="5 6">
    <name type="scientific">Sphaerisporangium dianthi</name>
    <dbReference type="NCBI Taxonomy" id="1436120"/>
    <lineage>
        <taxon>Bacteria</taxon>
        <taxon>Bacillati</taxon>
        <taxon>Actinomycetota</taxon>
        <taxon>Actinomycetes</taxon>
        <taxon>Streptosporangiales</taxon>
        <taxon>Streptosporangiaceae</taxon>
        <taxon>Sphaerisporangium</taxon>
    </lineage>
</organism>
<dbReference type="RefSeq" id="WP_380851424.1">
    <property type="nucleotide sequence ID" value="NZ_JBHSFP010000051.1"/>
</dbReference>
<dbReference type="Gene3D" id="3.40.1390.30">
    <property type="entry name" value="NIF3 (NGG1p interacting factor 3)-like"/>
    <property type="match status" value="2"/>
</dbReference>
<keyword evidence="4" id="KW-0479">Metal-binding</keyword>
<dbReference type="Proteomes" id="UP001596004">
    <property type="component" value="Unassembled WGS sequence"/>
</dbReference>
<dbReference type="PANTHER" id="PTHR13799">
    <property type="entry name" value="NGG1 INTERACTING FACTOR 3"/>
    <property type="match status" value="1"/>
</dbReference>
<evidence type="ECO:0000256" key="4">
    <source>
        <dbReference type="ARBA" id="ARBA00022723"/>
    </source>
</evidence>
<protein>
    <recommendedName>
        <fullName evidence="3">GTP cyclohydrolase 1 type 2 homolog</fullName>
    </recommendedName>
</protein>
<dbReference type="NCBIfam" id="TIGR00486">
    <property type="entry name" value="YbgI_SA1388"/>
    <property type="match status" value="1"/>
</dbReference>
<accession>A0ABV9CUI4</accession>
<name>A0ABV9CUI4_9ACTN</name>
<proteinExistence type="inferred from homology"/>
<dbReference type="Pfam" id="PF01784">
    <property type="entry name" value="DUF34_NIF3"/>
    <property type="match status" value="1"/>
</dbReference>
<dbReference type="PANTHER" id="PTHR13799:SF14">
    <property type="entry name" value="GTP CYCLOHYDROLASE 1 TYPE 2 HOMOLOG"/>
    <property type="match status" value="1"/>
</dbReference>
<evidence type="ECO:0000256" key="2">
    <source>
        <dbReference type="ARBA" id="ARBA00011643"/>
    </source>
</evidence>
<dbReference type="EMBL" id="JBHSFP010000051">
    <property type="protein sequence ID" value="MFC4536626.1"/>
    <property type="molecule type" value="Genomic_DNA"/>
</dbReference>
<evidence type="ECO:0000256" key="1">
    <source>
        <dbReference type="ARBA" id="ARBA00006964"/>
    </source>
</evidence>
<sequence length="281" mass="29024">MSPTALSAIIAELESTYDPAWAEPWDAVGLVCGDPAQPVRKILFAVDPVAGVAEEAVAWGADLIVTHHPLFLRGTTTVAADTAKGALIHRLIKHDIALHTAHTNADVADPGVSDALARAVGLTGALRPLRPSSDDPARGLGRVGELAAPTSLGEFAAQAARGLPRTAWGLRVAGDPSRPVRTVAVSGGAGDSLLGTAAAAGVDVFLTADLRHHPAGEFMETGAFAGGPALIDAAHWATEWPWLPQAAEILTSRLAAKGINVETRVSETVTDAWTTTAQCEE</sequence>
<comment type="similarity">
    <text evidence="1">Belongs to the GTP cyclohydrolase I type 2/NIF3 family.</text>
</comment>
<keyword evidence="6" id="KW-1185">Reference proteome</keyword>
<comment type="caution">
    <text evidence="5">The sequence shown here is derived from an EMBL/GenBank/DDBJ whole genome shotgun (WGS) entry which is preliminary data.</text>
</comment>
<dbReference type="InterPro" id="IPR036069">
    <property type="entry name" value="DUF34/NIF3_sf"/>
</dbReference>
<gene>
    <name evidence="5" type="ORF">ACFO60_38155</name>
</gene>